<evidence type="ECO:0000313" key="3">
    <source>
        <dbReference type="EMBL" id="AEU39155.1"/>
    </source>
</evidence>
<feature type="chain" id="PRO_5003513182" evidence="2">
    <location>
        <begin position="24"/>
        <end position="476"/>
    </location>
</feature>
<feature type="signal peptide" evidence="2">
    <location>
        <begin position="1"/>
        <end position="23"/>
    </location>
</feature>
<dbReference type="HOGENOM" id="CLU_573378_0_0_0"/>
<evidence type="ECO:0000313" key="4">
    <source>
        <dbReference type="Proteomes" id="UP000007113"/>
    </source>
</evidence>
<keyword evidence="4" id="KW-1185">Reference proteome</keyword>
<evidence type="ECO:0000256" key="1">
    <source>
        <dbReference type="SAM" id="MobiDB-lite"/>
    </source>
</evidence>
<dbReference type="AlphaFoldDB" id="G8NZN5"/>
<dbReference type="KEGG" id="gma:AciX8_4886"/>
<evidence type="ECO:0000256" key="2">
    <source>
        <dbReference type="SAM" id="SignalP"/>
    </source>
</evidence>
<dbReference type="EMBL" id="CP003130">
    <property type="protein sequence ID" value="AEU39155.1"/>
    <property type="molecule type" value="Genomic_DNA"/>
</dbReference>
<dbReference type="eggNOG" id="ENOG5033YIS">
    <property type="taxonomic scope" value="Bacteria"/>
</dbReference>
<gene>
    <name evidence="3" type="ordered locus">AciX8_4886</name>
</gene>
<proteinExistence type="predicted"/>
<accession>G8NZN5</accession>
<feature type="region of interest" description="Disordered" evidence="1">
    <location>
        <begin position="30"/>
        <end position="55"/>
    </location>
</feature>
<name>G8NZN5_GRAMM</name>
<sequence precursor="true">MLKYSTLVKQLAVSALLCASLQAQVPAYRGTPGNGSEPARSAAVTPTNGSGSGVEVAADSGTDLGAQVNAAILKLPLMPVHTSGERVQHCGVIRIPPGKYSSSTTMIKPNCVTIEGNGAQIVYLGKTMAIAEAGFLSDSYANVTGGINNLWLQGPGNHLGAGFGDTTGLLIGGDPSGVVVPSDYGAYAQSNQNLHIEGFHTGIMLGGFSSLNSQMGGEISNNYQGIWAPNNTVGAGEQFDLYAVVINNNYQTGIVNDIGYEIKQYGGSIDYTGGVPGQPFYAGNKFALSGTNVAYEGHGVHFEQDSGPIINMVGNSSILSLFGGTVYESARPGSSKAFLQVFGLNNTIILEGVDFQAEHPMAELIDWNGTGTAGSLTIHGSAGNYAHATPVVGNTKGISAWDVVEGDTHFGANGVISQSTATGIVQGGLTWTNGSGPPPPGAGVCVTGSLYSNLSSGDSLYGKSLYVCENKKWVAK</sequence>
<reference evidence="3 4" key="1">
    <citation type="submission" date="2011-11" db="EMBL/GenBank/DDBJ databases">
        <title>Complete sequence of Granulicella mallensis MP5ACTX8.</title>
        <authorList>
            <consortium name="US DOE Joint Genome Institute"/>
            <person name="Lucas S."/>
            <person name="Copeland A."/>
            <person name="Lapidus A."/>
            <person name="Cheng J.-F."/>
            <person name="Goodwin L."/>
            <person name="Pitluck S."/>
            <person name="Peters L."/>
            <person name="Lu M."/>
            <person name="Detter J.C."/>
            <person name="Han C."/>
            <person name="Tapia R."/>
            <person name="Land M."/>
            <person name="Hauser L."/>
            <person name="Kyrpides N."/>
            <person name="Ivanova N."/>
            <person name="Mikhailova N."/>
            <person name="Pagani I."/>
            <person name="Rawat S."/>
            <person name="Mannisto M."/>
            <person name="Haggblom M."/>
            <person name="Woyke T."/>
        </authorList>
    </citation>
    <scope>NUCLEOTIDE SEQUENCE [LARGE SCALE GENOMIC DNA]</scope>
    <source>
        <strain evidence="4">ATCC BAA-1857 / DSM 23137 / MP5ACTX8</strain>
    </source>
</reference>
<protein>
    <submittedName>
        <fullName evidence="3">Uncharacterized protein</fullName>
    </submittedName>
</protein>
<dbReference type="Proteomes" id="UP000007113">
    <property type="component" value="Chromosome"/>
</dbReference>
<organism evidence="3 4">
    <name type="scientific">Granulicella mallensis (strain ATCC BAA-1857 / DSM 23137 / MP5ACTX8)</name>
    <dbReference type="NCBI Taxonomy" id="682795"/>
    <lineage>
        <taxon>Bacteria</taxon>
        <taxon>Pseudomonadati</taxon>
        <taxon>Acidobacteriota</taxon>
        <taxon>Terriglobia</taxon>
        <taxon>Terriglobales</taxon>
        <taxon>Acidobacteriaceae</taxon>
        <taxon>Granulicella</taxon>
    </lineage>
</organism>
<keyword evidence="2" id="KW-0732">Signal</keyword>